<dbReference type="Gene3D" id="1.20.1250.20">
    <property type="entry name" value="MFS general substrate transporter like domains"/>
    <property type="match status" value="2"/>
</dbReference>
<dbReference type="Proteomes" id="UP000241247">
    <property type="component" value="Unassembled WGS sequence"/>
</dbReference>
<dbReference type="OrthoDB" id="9810614at2"/>
<feature type="transmembrane region" description="Helical" evidence="4">
    <location>
        <begin position="98"/>
        <end position="119"/>
    </location>
</feature>
<feature type="transmembrane region" description="Helical" evidence="4">
    <location>
        <begin position="160"/>
        <end position="179"/>
    </location>
</feature>
<evidence type="ECO:0000256" key="4">
    <source>
        <dbReference type="SAM" id="Phobius"/>
    </source>
</evidence>
<dbReference type="InterPro" id="IPR047200">
    <property type="entry name" value="MFS_YcaD-like"/>
</dbReference>
<dbReference type="SUPFAM" id="SSF103473">
    <property type="entry name" value="MFS general substrate transporter"/>
    <property type="match status" value="1"/>
</dbReference>
<feature type="transmembrane region" description="Helical" evidence="4">
    <location>
        <begin position="322"/>
        <end position="344"/>
    </location>
</feature>
<dbReference type="CDD" id="cd17477">
    <property type="entry name" value="MFS_YcaD_like"/>
    <property type="match status" value="1"/>
</dbReference>
<reference evidence="5 6" key="1">
    <citation type="submission" date="2018-04" db="EMBL/GenBank/DDBJ databases">
        <title>Genomic Encyclopedia of Type Strains, Phase IV (KMG-IV): sequencing the most valuable type-strain genomes for metagenomic binning, comparative biology and taxonomic classification.</title>
        <authorList>
            <person name="Goeker M."/>
        </authorList>
    </citation>
    <scope>NUCLEOTIDE SEQUENCE [LARGE SCALE GENOMIC DNA]</scope>
    <source>
        <strain evidence="5 6">DSM 7138</strain>
    </source>
</reference>
<dbReference type="EMBL" id="PZZZ01000001">
    <property type="protein sequence ID" value="PTM98679.1"/>
    <property type="molecule type" value="Genomic_DNA"/>
</dbReference>
<dbReference type="InterPro" id="IPR011701">
    <property type="entry name" value="MFS"/>
</dbReference>
<dbReference type="PANTHER" id="PTHR23521">
    <property type="entry name" value="TRANSPORTER MFS SUPERFAMILY"/>
    <property type="match status" value="1"/>
</dbReference>
<gene>
    <name evidence="5" type="ORF">C7449_101344</name>
</gene>
<sequence length="427" mass="45155">MLPSLVPFLSLLVSTLLMMVGFGLQSYVVPVRAVAEGWSTQTITWIATGYTLGFTASCVITPKFVLAVGHVRVFVALITLLSIAILLCSLVVDWRGWMLFRGMSGFAIAGSYLIIESWLNERVTNDNRASVFSLYVMTTMVGSVGGQYLVPLGDPTNTSLFILCAIIFSIALLPTALTSSPLPAPPTRARFDVLKLYRRSPVAVVGAFIAGALSGAWLSLGGVFTQRIGLTTAQGATLLAALLVGSTLAQIPIGRASDRMDRRIVMVVCGAVGVAASLAMITVQGSSPSLLYVVAALVGSVLFPIYALNVAHANDLAQPDEYVEVSSGMMIVYGVGTISGPLMVGPVMDRFGPTSLFAVFAIYFALYGGYAGWRIMRRDAATGMVGKTDYQAMPVQPLGAEAAAALQADTADEELIADTTTPKWSNP</sequence>
<accession>A0A2T5BI76</accession>
<dbReference type="GO" id="GO:0022857">
    <property type="term" value="F:transmembrane transporter activity"/>
    <property type="evidence" value="ECO:0007669"/>
    <property type="project" value="InterPro"/>
</dbReference>
<feature type="transmembrane region" description="Helical" evidence="4">
    <location>
        <begin position="131"/>
        <end position="148"/>
    </location>
</feature>
<dbReference type="PANTHER" id="PTHR23521:SF3">
    <property type="entry name" value="MFS TRANSPORTER"/>
    <property type="match status" value="1"/>
</dbReference>
<keyword evidence="3 4" id="KW-0472">Membrane</keyword>
<evidence type="ECO:0000256" key="3">
    <source>
        <dbReference type="ARBA" id="ARBA00023136"/>
    </source>
</evidence>
<feature type="transmembrane region" description="Helical" evidence="4">
    <location>
        <begin position="45"/>
        <end position="66"/>
    </location>
</feature>
<dbReference type="InterPro" id="IPR036259">
    <property type="entry name" value="MFS_trans_sf"/>
</dbReference>
<keyword evidence="1 4" id="KW-0812">Transmembrane</keyword>
<dbReference type="GO" id="GO:0005886">
    <property type="term" value="C:plasma membrane"/>
    <property type="evidence" value="ECO:0007669"/>
    <property type="project" value="TreeGrafter"/>
</dbReference>
<evidence type="ECO:0000313" key="6">
    <source>
        <dbReference type="Proteomes" id="UP000241247"/>
    </source>
</evidence>
<keyword evidence="2 4" id="KW-1133">Transmembrane helix</keyword>
<dbReference type="AlphaFoldDB" id="A0A2T5BI76"/>
<evidence type="ECO:0000256" key="2">
    <source>
        <dbReference type="ARBA" id="ARBA00022989"/>
    </source>
</evidence>
<name>A0A2T5BI76_MYCDI</name>
<feature type="transmembrane region" description="Helical" evidence="4">
    <location>
        <begin position="289"/>
        <end position="310"/>
    </location>
</feature>
<evidence type="ECO:0000313" key="5">
    <source>
        <dbReference type="EMBL" id="PTM98679.1"/>
    </source>
</evidence>
<organism evidence="5 6">
    <name type="scientific">Mycoplana dimorpha</name>
    <dbReference type="NCBI Taxonomy" id="28320"/>
    <lineage>
        <taxon>Bacteria</taxon>
        <taxon>Pseudomonadati</taxon>
        <taxon>Pseudomonadota</taxon>
        <taxon>Alphaproteobacteria</taxon>
        <taxon>Hyphomicrobiales</taxon>
        <taxon>Rhizobiaceae</taxon>
        <taxon>Mycoplana</taxon>
    </lineage>
</organism>
<protein>
    <submittedName>
        <fullName evidence="5">Putative MFS family arabinose efflux permease</fullName>
    </submittedName>
</protein>
<keyword evidence="6" id="KW-1185">Reference proteome</keyword>
<proteinExistence type="predicted"/>
<comment type="caution">
    <text evidence="5">The sequence shown here is derived from an EMBL/GenBank/DDBJ whole genome shotgun (WGS) entry which is preliminary data.</text>
</comment>
<feature type="transmembrane region" description="Helical" evidence="4">
    <location>
        <begin position="264"/>
        <end position="283"/>
    </location>
</feature>
<feature type="transmembrane region" description="Helical" evidence="4">
    <location>
        <begin position="356"/>
        <end position="373"/>
    </location>
</feature>
<evidence type="ECO:0000256" key="1">
    <source>
        <dbReference type="ARBA" id="ARBA00022692"/>
    </source>
</evidence>
<feature type="transmembrane region" description="Helical" evidence="4">
    <location>
        <begin position="232"/>
        <end position="252"/>
    </location>
</feature>
<feature type="transmembrane region" description="Helical" evidence="4">
    <location>
        <begin position="73"/>
        <end position="92"/>
    </location>
</feature>
<feature type="transmembrane region" description="Helical" evidence="4">
    <location>
        <begin position="200"/>
        <end position="220"/>
    </location>
</feature>
<dbReference type="Pfam" id="PF07690">
    <property type="entry name" value="MFS_1"/>
    <property type="match status" value="1"/>
</dbReference>
<dbReference type="RefSeq" id="WP_108001037.1">
    <property type="nucleotide sequence ID" value="NZ_JBHEEX010000006.1"/>
</dbReference>